<proteinExistence type="predicted"/>
<accession>A0ABT4RQT9</accession>
<protein>
    <submittedName>
        <fullName evidence="1">Uncharacterized protein</fullName>
    </submittedName>
</protein>
<reference evidence="1" key="1">
    <citation type="submission" date="2022-10" db="EMBL/GenBank/DDBJ databases">
        <title>The WGS of Solirubrobacter sp. CPCC 204708.</title>
        <authorList>
            <person name="Jiang Z."/>
        </authorList>
    </citation>
    <scope>NUCLEOTIDE SEQUENCE</scope>
    <source>
        <strain evidence="1">CPCC 204708</strain>
    </source>
</reference>
<gene>
    <name evidence="1" type="ORF">OJ962_25785</name>
</gene>
<organism evidence="1 2">
    <name type="scientific">Solirubrobacter deserti</name>
    <dbReference type="NCBI Taxonomy" id="2282478"/>
    <lineage>
        <taxon>Bacteria</taxon>
        <taxon>Bacillati</taxon>
        <taxon>Actinomycetota</taxon>
        <taxon>Thermoleophilia</taxon>
        <taxon>Solirubrobacterales</taxon>
        <taxon>Solirubrobacteraceae</taxon>
        <taxon>Solirubrobacter</taxon>
    </lineage>
</organism>
<keyword evidence="2" id="KW-1185">Reference proteome</keyword>
<dbReference type="RefSeq" id="WP_202958352.1">
    <property type="nucleotide sequence ID" value="NZ_JAPCID010000047.1"/>
</dbReference>
<evidence type="ECO:0000313" key="2">
    <source>
        <dbReference type="Proteomes" id="UP001147700"/>
    </source>
</evidence>
<sequence length="91" mass="9409">MYVHVLQFPSRRLPRFTMRTALLALALTALVLMVGAELGARDGAGAGSTSGPTAREAVQVPFAPSTVFNRPLQNPVTNLSPAPVPAPATGA</sequence>
<comment type="caution">
    <text evidence="1">The sequence shown here is derived from an EMBL/GenBank/DDBJ whole genome shotgun (WGS) entry which is preliminary data.</text>
</comment>
<dbReference type="Proteomes" id="UP001147700">
    <property type="component" value="Unassembled WGS sequence"/>
</dbReference>
<evidence type="ECO:0000313" key="1">
    <source>
        <dbReference type="EMBL" id="MDA0140933.1"/>
    </source>
</evidence>
<dbReference type="EMBL" id="JAPCID010000047">
    <property type="protein sequence ID" value="MDA0140933.1"/>
    <property type="molecule type" value="Genomic_DNA"/>
</dbReference>
<name>A0ABT4RQT9_9ACTN</name>